<evidence type="ECO:0000313" key="3">
    <source>
        <dbReference type="EMBL" id="KAK0152282.1"/>
    </source>
</evidence>
<dbReference type="GO" id="GO:0035091">
    <property type="term" value="F:phosphatidylinositol binding"/>
    <property type="evidence" value="ECO:0007669"/>
    <property type="project" value="InterPro"/>
</dbReference>
<reference evidence="3" key="1">
    <citation type="journal article" date="2023" name="Front. Mar. Sci.">
        <title>A new Merluccius polli reference genome to investigate the effects of global change in West African waters.</title>
        <authorList>
            <person name="Mateo J.L."/>
            <person name="Blanco-Fernandez C."/>
            <person name="Garcia-Vazquez E."/>
            <person name="Machado-Schiaffino G."/>
        </authorList>
    </citation>
    <scope>NUCLEOTIDE SEQUENCE</scope>
    <source>
        <strain evidence="3">C29</strain>
        <tissue evidence="3">Fin</tissue>
    </source>
</reference>
<dbReference type="PANTHER" id="PTHR14431">
    <property type="entry name" value="HCLS1-BINDING PROTEIN 3"/>
    <property type="match status" value="1"/>
</dbReference>
<dbReference type="InterPro" id="IPR037901">
    <property type="entry name" value="HS1BP3_PX"/>
</dbReference>
<accession>A0AA47N633</accession>
<dbReference type="InterPro" id="IPR001683">
    <property type="entry name" value="PX_dom"/>
</dbReference>
<feature type="domain" description="PX" evidence="2">
    <location>
        <begin position="71"/>
        <end position="194"/>
    </location>
</feature>
<dbReference type="Proteomes" id="UP001174136">
    <property type="component" value="Unassembled WGS sequence"/>
</dbReference>
<evidence type="ECO:0000259" key="2">
    <source>
        <dbReference type="PROSITE" id="PS50195"/>
    </source>
</evidence>
<feature type="region of interest" description="Disordered" evidence="1">
    <location>
        <begin position="213"/>
        <end position="300"/>
    </location>
</feature>
<dbReference type="EMBL" id="JAOPHQ010001133">
    <property type="protein sequence ID" value="KAK0152282.1"/>
    <property type="molecule type" value="Genomic_DNA"/>
</dbReference>
<dbReference type="SMART" id="SM00312">
    <property type="entry name" value="PX"/>
    <property type="match status" value="1"/>
</dbReference>
<dbReference type="PROSITE" id="PS50195">
    <property type="entry name" value="PX"/>
    <property type="match status" value="1"/>
</dbReference>
<feature type="region of interest" description="Disordered" evidence="1">
    <location>
        <begin position="367"/>
        <end position="401"/>
    </location>
</feature>
<dbReference type="CDD" id="cd06868">
    <property type="entry name" value="PX_HS1BP3"/>
    <property type="match status" value="1"/>
</dbReference>
<organism evidence="3 4">
    <name type="scientific">Merluccius polli</name>
    <name type="common">Benguela hake</name>
    <name type="synonym">Merluccius cadenati</name>
    <dbReference type="NCBI Taxonomy" id="89951"/>
    <lineage>
        <taxon>Eukaryota</taxon>
        <taxon>Metazoa</taxon>
        <taxon>Chordata</taxon>
        <taxon>Craniata</taxon>
        <taxon>Vertebrata</taxon>
        <taxon>Euteleostomi</taxon>
        <taxon>Actinopterygii</taxon>
        <taxon>Neopterygii</taxon>
        <taxon>Teleostei</taxon>
        <taxon>Neoteleostei</taxon>
        <taxon>Acanthomorphata</taxon>
        <taxon>Zeiogadaria</taxon>
        <taxon>Gadariae</taxon>
        <taxon>Gadiformes</taxon>
        <taxon>Gadoidei</taxon>
        <taxon>Merlucciidae</taxon>
        <taxon>Merluccius</taxon>
    </lineage>
</organism>
<dbReference type="SUPFAM" id="SSF64268">
    <property type="entry name" value="PX domain"/>
    <property type="match status" value="1"/>
</dbReference>
<sequence>MLVLNPTVDVRTTRLETGRCNGAVILAGRHRGDRGTRGTGGKSRYDLGCRVSAVMPDGLVTSRSLQNGATGIDLRVPLHQEVRGAMMTGHVEYQIIVITRLVAFKSPRHKPGDVVQLVVSKKYSEMDELYFKLIARYPKFPLPAMPRKALFVGEADIRERRVAFDDLMKAIAKHPTLATCPEMMEFLGAKSVDVDVKTRNVLLGEEPVEVEDNDIFFQSDEASAPSTRRPAAQPRKSSHIEENENKTKGDDEEEEEEEEESEEQYLGPLGNTKSITKKAKPPPKPKPMKAPLFGDDESMDTDFFHFPNKEGHLKSFEDPDLGVDSLLLPTSYAQQAESSAGLFLDEDTDSLFRIEDDFDKLLQVTKRTKDKPFPAPKPNLKPKPTWSEKPSAGAGPLASGQLKDQMDILKYIQQNESDGTKEEDLF</sequence>
<evidence type="ECO:0000256" key="1">
    <source>
        <dbReference type="SAM" id="MobiDB-lite"/>
    </source>
</evidence>
<protein>
    <submittedName>
        <fullName evidence="3">HCLS1-binding protein 3</fullName>
    </submittedName>
</protein>
<dbReference type="InterPro" id="IPR039701">
    <property type="entry name" value="HS1BP3"/>
</dbReference>
<feature type="compositionally biased region" description="Acidic residues" evidence="1">
    <location>
        <begin position="250"/>
        <end position="263"/>
    </location>
</feature>
<proteinExistence type="predicted"/>
<dbReference type="Gene3D" id="3.30.1520.10">
    <property type="entry name" value="Phox-like domain"/>
    <property type="match status" value="1"/>
</dbReference>
<dbReference type="Pfam" id="PF00787">
    <property type="entry name" value="PX"/>
    <property type="match status" value="1"/>
</dbReference>
<comment type="caution">
    <text evidence="3">The sequence shown here is derived from an EMBL/GenBank/DDBJ whole genome shotgun (WGS) entry which is preliminary data.</text>
</comment>
<dbReference type="InterPro" id="IPR036871">
    <property type="entry name" value="PX_dom_sf"/>
</dbReference>
<keyword evidence="4" id="KW-1185">Reference proteome</keyword>
<feature type="compositionally biased region" description="Basic residues" evidence="1">
    <location>
        <begin position="275"/>
        <end position="287"/>
    </location>
</feature>
<dbReference type="AlphaFoldDB" id="A0AA47N633"/>
<name>A0AA47N633_MERPO</name>
<feature type="compositionally biased region" description="Basic and acidic residues" evidence="1">
    <location>
        <begin position="238"/>
        <end position="249"/>
    </location>
</feature>
<gene>
    <name evidence="3" type="primary">HS1BP3</name>
    <name evidence="3" type="ORF">N1851_006332</name>
</gene>
<evidence type="ECO:0000313" key="4">
    <source>
        <dbReference type="Proteomes" id="UP001174136"/>
    </source>
</evidence>
<dbReference type="PANTHER" id="PTHR14431:SF1">
    <property type="entry name" value="HCLS1-BINDING PROTEIN 3"/>
    <property type="match status" value="1"/>
</dbReference>